<evidence type="ECO:0000313" key="2">
    <source>
        <dbReference type="Proteomes" id="UP000239203"/>
    </source>
</evidence>
<reference evidence="1 2" key="1">
    <citation type="submission" date="2018-02" db="EMBL/GenBank/DDBJ databases">
        <title>Genomic Encyclopedia of Archaeal and Bacterial Type Strains, Phase II (KMG-II): from individual species to whole genera.</title>
        <authorList>
            <person name="Goeker M."/>
        </authorList>
    </citation>
    <scope>NUCLEOTIDE SEQUENCE [LARGE SCALE GENOMIC DNA]</scope>
    <source>
        <strain evidence="1 2">YU 961-1</strain>
    </source>
</reference>
<keyword evidence="2" id="KW-1185">Reference proteome</keyword>
<dbReference type="Proteomes" id="UP000239203">
    <property type="component" value="Unassembled WGS sequence"/>
</dbReference>
<dbReference type="EMBL" id="PTIX01000039">
    <property type="protein sequence ID" value="PPK61729.1"/>
    <property type="molecule type" value="Genomic_DNA"/>
</dbReference>
<dbReference type="InterPro" id="IPR011009">
    <property type="entry name" value="Kinase-like_dom_sf"/>
</dbReference>
<name>A0A2S6GBS9_9PSEU</name>
<dbReference type="Gene3D" id="1.10.510.10">
    <property type="entry name" value="Transferase(Phosphotransferase) domain 1"/>
    <property type="match status" value="1"/>
</dbReference>
<organism evidence="1 2">
    <name type="scientific">Actinokineospora auranticolor</name>
    <dbReference type="NCBI Taxonomy" id="155976"/>
    <lineage>
        <taxon>Bacteria</taxon>
        <taxon>Bacillati</taxon>
        <taxon>Actinomycetota</taxon>
        <taxon>Actinomycetes</taxon>
        <taxon>Pseudonocardiales</taxon>
        <taxon>Pseudonocardiaceae</taxon>
        <taxon>Actinokineospora</taxon>
    </lineage>
</organism>
<dbReference type="SUPFAM" id="SSF56112">
    <property type="entry name" value="Protein kinase-like (PK-like)"/>
    <property type="match status" value="1"/>
</dbReference>
<accession>A0A2S6GBS9</accession>
<dbReference type="AlphaFoldDB" id="A0A2S6GBS9"/>
<evidence type="ECO:0000313" key="1">
    <source>
        <dbReference type="EMBL" id="PPK61729.1"/>
    </source>
</evidence>
<comment type="caution">
    <text evidence="1">The sequence shown here is derived from an EMBL/GenBank/DDBJ whole genome shotgun (WGS) entry which is preliminary data.</text>
</comment>
<evidence type="ECO:0008006" key="3">
    <source>
        <dbReference type="Google" id="ProtNLM"/>
    </source>
</evidence>
<dbReference type="RefSeq" id="WP_104483397.1">
    <property type="nucleotide sequence ID" value="NZ_CP154825.1"/>
</dbReference>
<gene>
    <name evidence="1" type="ORF">CLV40_13926</name>
</gene>
<proteinExistence type="predicted"/>
<protein>
    <recommendedName>
        <fullName evidence="3">Protein kinase domain-containing protein</fullName>
    </recommendedName>
</protein>
<dbReference type="OrthoDB" id="4061674at2"/>
<sequence length="291" mass="31630">MPSPGGDTAVHIDQLGRLGPVLGRGGQAIVYALPDYGLPDVPGGLVFKHHRRVPDSAADLVALRAELDQPSRAWLDRITTWPVRVVRRGVDTVGVVVPRIPDSYFDDITLPSGNRKKAPREVQYLFVEPARIGRVLPTATQRLLVCADFADALDFLHVLGIVVGDINHRDALYRLSARPMVMFTGGDEMRPTGSTATTRQIDSPDWDPPEHHDGLSQATDLYKLGLFVLRTLTPGVLTSTKRDPVAAAGVLDAAGLDMLTRALADRPAHRPSAHAWATYLNGLLADPTRRA</sequence>